<proteinExistence type="predicted"/>
<gene>
    <name evidence="1" type="ORF">POTOM_054239</name>
</gene>
<dbReference type="AlphaFoldDB" id="A0A8X8C6U2"/>
<dbReference type="OrthoDB" id="10265862at2759"/>
<accession>A0A8X8C6U2</accession>
<evidence type="ECO:0000313" key="2">
    <source>
        <dbReference type="Proteomes" id="UP000886885"/>
    </source>
</evidence>
<dbReference type="EMBL" id="JAAWWB010000033">
    <property type="protein sequence ID" value="KAG6743287.1"/>
    <property type="molecule type" value="Genomic_DNA"/>
</dbReference>
<comment type="caution">
    <text evidence="1">The sequence shown here is derived from an EMBL/GenBank/DDBJ whole genome shotgun (WGS) entry which is preliminary data.</text>
</comment>
<name>A0A8X8C6U2_POPTO</name>
<evidence type="ECO:0000313" key="1">
    <source>
        <dbReference type="EMBL" id="KAG6743287.1"/>
    </source>
</evidence>
<protein>
    <submittedName>
        <fullName evidence="1">Uncharacterized protein</fullName>
    </submittedName>
</protein>
<reference evidence="1" key="1">
    <citation type="journal article" date="2020" name="bioRxiv">
        <title>Hybrid origin of Populus tomentosa Carr. identified through genome sequencing and phylogenomic analysis.</title>
        <authorList>
            <person name="An X."/>
            <person name="Gao K."/>
            <person name="Chen Z."/>
            <person name="Li J."/>
            <person name="Yang X."/>
            <person name="Yang X."/>
            <person name="Zhou J."/>
            <person name="Guo T."/>
            <person name="Zhao T."/>
            <person name="Huang S."/>
            <person name="Miao D."/>
            <person name="Khan W.U."/>
            <person name="Rao P."/>
            <person name="Ye M."/>
            <person name="Lei B."/>
            <person name="Liao W."/>
            <person name="Wang J."/>
            <person name="Ji L."/>
            <person name="Li Y."/>
            <person name="Guo B."/>
            <person name="Mustafa N.S."/>
            <person name="Li S."/>
            <person name="Yun Q."/>
            <person name="Keller S.R."/>
            <person name="Mao J."/>
            <person name="Zhang R."/>
            <person name="Strauss S.H."/>
        </authorList>
    </citation>
    <scope>NUCLEOTIDE SEQUENCE</scope>
    <source>
        <strain evidence="1">GM15</strain>
        <tissue evidence="1">Leaf</tissue>
    </source>
</reference>
<organism evidence="1 2">
    <name type="scientific">Populus tomentosa</name>
    <name type="common">Chinese white poplar</name>
    <dbReference type="NCBI Taxonomy" id="118781"/>
    <lineage>
        <taxon>Eukaryota</taxon>
        <taxon>Viridiplantae</taxon>
        <taxon>Streptophyta</taxon>
        <taxon>Embryophyta</taxon>
        <taxon>Tracheophyta</taxon>
        <taxon>Spermatophyta</taxon>
        <taxon>Magnoliopsida</taxon>
        <taxon>eudicotyledons</taxon>
        <taxon>Gunneridae</taxon>
        <taxon>Pentapetalae</taxon>
        <taxon>rosids</taxon>
        <taxon>fabids</taxon>
        <taxon>Malpighiales</taxon>
        <taxon>Salicaceae</taxon>
        <taxon>Saliceae</taxon>
        <taxon>Populus</taxon>
    </lineage>
</organism>
<sequence>MERDYFHDQVTYWLEAACLEWQSRADQVKGGTEDSSMPELICYFFCLLTRQGKDLQCGFHYRYEPAYSTRLNHESGTRNVFASDSSDPMGMMDPIWTQSNWRTTRLRAYVVQDAVSDCLVLP</sequence>
<keyword evidence="2" id="KW-1185">Reference proteome</keyword>
<dbReference type="Proteomes" id="UP000886885">
    <property type="component" value="Chromosome 17A"/>
</dbReference>